<dbReference type="Pfam" id="PF09423">
    <property type="entry name" value="PhoD"/>
    <property type="match status" value="1"/>
</dbReference>
<accession>A0A3M2VLH5</accession>
<dbReference type="PANTHER" id="PTHR43606">
    <property type="entry name" value="PHOSPHATASE, PUTATIVE (AFU_ORTHOLOGUE AFUA_6G08710)-RELATED"/>
    <property type="match status" value="1"/>
</dbReference>
<dbReference type="PANTHER" id="PTHR43606:SF2">
    <property type="entry name" value="ALKALINE PHOSPHATASE FAMILY PROTEIN (AFU_ORTHOLOGUE AFUA_5G03860)"/>
    <property type="match status" value="1"/>
</dbReference>
<dbReference type="FunFam" id="3.60.21.70:FF:000001">
    <property type="entry name" value="Alkaline phosphatase D"/>
    <property type="match status" value="1"/>
</dbReference>
<dbReference type="InterPro" id="IPR052900">
    <property type="entry name" value="Phospholipid_Metab_Enz"/>
</dbReference>
<dbReference type="Pfam" id="PF16655">
    <property type="entry name" value="PhoD_N"/>
    <property type="match status" value="1"/>
</dbReference>
<dbReference type="Gene3D" id="2.60.40.380">
    <property type="entry name" value="Purple acid phosphatase-like, N-terminal"/>
    <property type="match status" value="1"/>
</dbReference>
<evidence type="ECO:0000313" key="3">
    <source>
        <dbReference type="EMBL" id="RML40134.1"/>
    </source>
</evidence>
<dbReference type="InterPro" id="IPR018946">
    <property type="entry name" value="PhoD-like_MPP"/>
</dbReference>
<dbReference type="CDD" id="cd07389">
    <property type="entry name" value="MPP_PhoD"/>
    <property type="match status" value="1"/>
</dbReference>
<dbReference type="InterPro" id="IPR029052">
    <property type="entry name" value="Metallo-depent_PP-like"/>
</dbReference>
<proteinExistence type="predicted"/>
<dbReference type="Gene3D" id="3.60.21.70">
    <property type="entry name" value="PhoD-like phosphatase"/>
    <property type="match status" value="1"/>
</dbReference>
<dbReference type="InterPro" id="IPR038607">
    <property type="entry name" value="PhoD-like_sf"/>
</dbReference>
<feature type="domain" description="Phospholipase D N-terminal" evidence="2">
    <location>
        <begin position="119"/>
        <end position="216"/>
    </location>
</feature>
<evidence type="ECO:0000259" key="2">
    <source>
        <dbReference type="Pfam" id="PF16655"/>
    </source>
</evidence>
<evidence type="ECO:0000313" key="4">
    <source>
        <dbReference type="Proteomes" id="UP000280292"/>
    </source>
</evidence>
<dbReference type="EMBL" id="RBNR01000300">
    <property type="protein sequence ID" value="RML40134.1"/>
    <property type="molecule type" value="Genomic_DNA"/>
</dbReference>
<protein>
    <submittedName>
        <fullName evidence="3">Alkaline phosphatase D</fullName>
    </submittedName>
</protein>
<dbReference type="Proteomes" id="UP000280292">
    <property type="component" value="Unassembled WGS sequence"/>
</dbReference>
<name>A0A3M2VLH5_PSESI</name>
<dbReference type="SUPFAM" id="SSF56300">
    <property type="entry name" value="Metallo-dependent phosphatases"/>
    <property type="match status" value="1"/>
</dbReference>
<reference evidence="3 4" key="1">
    <citation type="submission" date="2018-08" db="EMBL/GenBank/DDBJ databases">
        <title>Recombination of ecologically and evolutionarily significant loci maintains genetic cohesion in the Pseudomonas syringae species complex.</title>
        <authorList>
            <person name="Dillon M."/>
            <person name="Thakur S."/>
            <person name="Almeida R.N.D."/>
            <person name="Weir B.S."/>
            <person name="Guttman D.S."/>
        </authorList>
    </citation>
    <scope>NUCLEOTIDE SEQUENCE [LARGE SCALE GENOMIC DNA]</scope>
    <source>
        <strain evidence="3 4">ICMP 3883</strain>
    </source>
</reference>
<comment type="caution">
    <text evidence="3">The sequence shown here is derived from an EMBL/GenBank/DDBJ whole genome shotgun (WGS) entry which is preliminary data.</text>
</comment>
<feature type="domain" description="PhoD-like phosphatase metallophosphatase" evidence="1">
    <location>
        <begin position="228"/>
        <end position="571"/>
    </location>
</feature>
<organism evidence="3 4">
    <name type="scientific">Pseudomonas syringae pv. ribicola</name>
    <dbReference type="NCBI Taxonomy" id="55398"/>
    <lineage>
        <taxon>Bacteria</taxon>
        <taxon>Pseudomonadati</taxon>
        <taxon>Pseudomonadota</taxon>
        <taxon>Gammaproteobacteria</taxon>
        <taxon>Pseudomonadales</taxon>
        <taxon>Pseudomonadaceae</taxon>
        <taxon>Pseudomonas</taxon>
    </lineage>
</organism>
<gene>
    <name evidence="3" type="ORF">ALQ95_04594</name>
</gene>
<sequence>MTDRLVLQERYMTVTWPLFAHCVALKCFLHLSRKRHRNAAAFEHLSRRKTSDVHSETRSVQRHVAVRAVARAVRSVGGPVMSDFNPDRRRIITGVAGATLLSILSPFARSAGVDYPFTLGVASGDPLPDGFVIWTRLAPKVITPTGDGGLSKPVEVRWKIASDAAMTRIVRSGQATAQSRFAHSVHVEVSGLQPGRPYWYQFESLGAQSPVGQACTAPPATAMAAARFGFVSCSHWEAGYFSAYRHLAAERPDLVFFLGDYIYEANVSPTKTQFPRRHATSDPMDLAGYRNRYAQYKTDPDLQALHACAPSVVTWDDHEVQNDYAAQWSQDPGVPVESFLRRRAAAYQAFYEHMPLRASSLPNGPDMRIYRNLDYGRLARFHVLDGRQYRSEQPCIPASGSHKGYVARSDCPDLADPKRTMLGWEQEAWLDRSFAESPGQWNVIAQDLLVAPLQQRNLKTQELGRWTDGWDGYMTTRERMLGSLQRHQTRNPVFWGGDIHSFWTTDLHADANNPDSEVVATEFVGTSVTSGGPPFEAFNSILGLNPHVKFFDSRQRGYVAVDLSEQQMLTRFQVVSDVLDPSASVSTLKRFAVEAGKAGAVPV</sequence>
<evidence type="ECO:0000259" key="1">
    <source>
        <dbReference type="Pfam" id="PF09423"/>
    </source>
</evidence>
<dbReference type="AlphaFoldDB" id="A0A3M2VLH5"/>
<dbReference type="InterPro" id="IPR032093">
    <property type="entry name" value="PhoD_N"/>
</dbReference>